<gene>
    <name evidence="2" type="ORF">A1507_05795</name>
</gene>
<reference evidence="2 3" key="1">
    <citation type="submission" date="2016-03" db="EMBL/GenBank/DDBJ databases">
        <authorList>
            <person name="Ploux O."/>
        </authorList>
    </citation>
    <scope>NUCLEOTIDE SEQUENCE [LARGE SCALE GENOMIC DNA]</scope>
    <source>
        <strain evidence="2 3">R-45378</strain>
    </source>
</reference>
<organism evidence="2 3">
    <name type="scientific">Methylomonas koyamae</name>
    <dbReference type="NCBI Taxonomy" id="702114"/>
    <lineage>
        <taxon>Bacteria</taxon>
        <taxon>Pseudomonadati</taxon>
        <taxon>Pseudomonadota</taxon>
        <taxon>Gammaproteobacteria</taxon>
        <taxon>Methylococcales</taxon>
        <taxon>Methylococcaceae</taxon>
        <taxon>Methylomonas</taxon>
    </lineage>
</organism>
<sequence length="209" mass="22703">MKSLSNAEQDFLAKKTELQAAQADEANKRREVATLRQRQHDLEAELAALNQRLAQASNALANGDMTSADYIALKRSIADKELECEAASAVFEAQNNALQMLVDHARILAGRLGRHLTDAAAGVKQRALAAGVATGEAHLKLFALAVAAQHLEGHPYTVQAKSEQAQLAYRLIGEELCKAVFADETEAWLFMVEPSRARIAIEETIEQAA</sequence>
<feature type="coiled-coil region" evidence="1">
    <location>
        <begin position="4"/>
        <end position="59"/>
    </location>
</feature>
<dbReference type="AlphaFoldDB" id="A0A177NPG3"/>
<proteinExistence type="predicted"/>
<protein>
    <submittedName>
        <fullName evidence="2">Uncharacterized protein</fullName>
    </submittedName>
</protein>
<evidence type="ECO:0000313" key="2">
    <source>
        <dbReference type="EMBL" id="OAI19865.1"/>
    </source>
</evidence>
<name>A0A177NPG3_9GAMM</name>
<dbReference type="EMBL" id="LUUJ01000044">
    <property type="protein sequence ID" value="OAI19865.1"/>
    <property type="molecule type" value="Genomic_DNA"/>
</dbReference>
<keyword evidence="1" id="KW-0175">Coiled coil</keyword>
<dbReference type="RefSeq" id="WP_064039289.1">
    <property type="nucleotide sequence ID" value="NZ_LUUJ01000044.1"/>
</dbReference>
<evidence type="ECO:0000256" key="1">
    <source>
        <dbReference type="SAM" id="Coils"/>
    </source>
</evidence>
<dbReference type="Proteomes" id="UP000077857">
    <property type="component" value="Unassembled WGS sequence"/>
</dbReference>
<evidence type="ECO:0000313" key="3">
    <source>
        <dbReference type="Proteomes" id="UP000077857"/>
    </source>
</evidence>
<accession>A0A177NPG3</accession>
<comment type="caution">
    <text evidence="2">The sequence shown here is derived from an EMBL/GenBank/DDBJ whole genome shotgun (WGS) entry which is preliminary data.</text>
</comment>